<name>A0AAW0HHL4_MYOGA</name>
<dbReference type="AlphaFoldDB" id="A0AAW0HHL4"/>
<dbReference type="Proteomes" id="UP001488838">
    <property type="component" value="Unassembled WGS sequence"/>
</dbReference>
<organism evidence="1 2">
    <name type="scientific">Myodes glareolus</name>
    <name type="common">Bank vole</name>
    <name type="synonym">Clethrionomys glareolus</name>
    <dbReference type="NCBI Taxonomy" id="447135"/>
    <lineage>
        <taxon>Eukaryota</taxon>
        <taxon>Metazoa</taxon>
        <taxon>Chordata</taxon>
        <taxon>Craniata</taxon>
        <taxon>Vertebrata</taxon>
        <taxon>Euteleostomi</taxon>
        <taxon>Mammalia</taxon>
        <taxon>Eutheria</taxon>
        <taxon>Euarchontoglires</taxon>
        <taxon>Glires</taxon>
        <taxon>Rodentia</taxon>
        <taxon>Myomorpha</taxon>
        <taxon>Muroidea</taxon>
        <taxon>Cricetidae</taxon>
        <taxon>Arvicolinae</taxon>
        <taxon>Myodes</taxon>
    </lineage>
</organism>
<reference evidence="1 2" key="1">
    <citation type="journal article" date="2023" name="bioRxiv">
        <title>Conserved and derived expression patterns and positive selection on dental genes reveal complex evolutionary context of ever-growing rodent molars.</title>
        <authorList>
            <person name="Calamari Z.T."/>
            <person name="Song A."/>
            <person name="Cohen E."/>
            <person name="Akter M."/>
            <person name="Roy R.D."/>
            <person name="Hallikas O."/>
            <person name="Christensen M.M."/>
            <person name="Li P."/>
            <person name="Marangoni P."/>
            <person name="Jernvall J."/>
            <person name="Klein O.D."/>
        </authorList>
    </citation>
    <scope>NUCLEOTIDE SEQUENCE [LARGE SCALE GENOMIC DNA]</scope>
    <source>
        <strain evidence="1">V071</strain>
    </source>
</reference>
<gene>
    <name evidence="1" type="ORF">U0070_022772</name>
</gene>
<comment type="caution">
    <text evidence="1">The sequence shown here is derived from an EMBL/GenBank/DDBJ whole genome shotgun (WGS) entry which is preliminary data.</text>
</comment>
<dbReference type="EMBL" id="JBBHLL010000469">
    <property type="protein sequence ID" value="KAK7802270.1"/>
    <property type="molecule type" value="Genomic_DNA"/>
</dbReference>
<keyword evidence="2" id="KW-1185">Reference proteome</keyword>
<accession>A0AAW0HHL4</accession>
<protein>
    <submittedName>
        <fullName evidence="1">Uncharacterized protein</fullName>
    </submittedName>
</protein>
<evidence type="ECO:0000313" key="2">
    <source>
        <dbReference type="Proteomes" id="UP001488838"/>
    </source>
</evidence>
<proteinExistence type="predicted"/>
<sequence>MRAAPGEELGVSLGRATAFFFLCLSAYPRGTSPW</sequence>
<evidence type="ECO:0000313" key="1">
    <source>
        <dbReference type="EMBL" id="KAK7802270.1"/>
    </source>
</evidence>